<dbReference type="OrthoDB" id="9799092at2"/>
<evidence type="ECO:0000313" key="2">
    <source>
        <dbReference type="Proteomes" id="UP000281498"/>
    </source>
</evidence>
<protein>
    <recommendedName>
        <fullName evidence="3">GrpB family protein</fullName>
    </recommendedName>
</protein>
<name>A0A3A9KCP4_9BACI</name>
<keyword evidence="2" id="KW-1185">Reference proteome</keyword>
<sequence>MLGVNKGEVKLVTHSPNWKKLFTEEKEMLQSSIGENIKDVQHFGSTAIEGISAKPIIDMLVGVDSLDKVEKFDKERLKENGYYHLSKVRLEGKVVFAKFSNLENLTKTHIMHIVEHNGTWWKEHAFFRDYLNENSEKAKEYETLKKRLALKYPNDEHL</sequence>
<proteinExistence type="predicted"/>
<dbReference type="RefSeq" id="WP_110935584.1">
    <property type="nucleotide sequence ID" value="NZ_KZ614146.1"/>
</dbReference>
<dbReference type="PANTHER" id="PTHR34822:SF1">
    <property type="entry name" value="GRPB FAMILY PROTEIN"/>
    <property type="match status" value="1"/>
</dbReference>
<reference evidence="1 2" key="1">
    <citation type="submission" date="2017-10" db="EMBL/GenBank/DDBJ databases">
        <title>Bacillus sp. nov., a halophilic bacterium isolated from a Keqin Lake.</title>
        <authorList>
            <person name="Wang H."/>
        </authorList>
    </citation>
    <scope>NUCLEOTIDE SEQUENCE [LARGE SCALE GENOMIC DNA]</scope>
    <source>
        <strain evidence="1 2">KCTC 13187</strain>
    </source>
</reference>
<evidence type="ECO:0008006" key="3">
    <source>
        <dbReference type="Google" id="ProtNLM"/>
    </source>
</evidence>
<dbReference type="InterPro" id="IPR007344">
    <property type="entry name" value="GrpB/CoaE"/>
</dbReference>
<dbReference type="Gene3D" id="3.30.460.10">
    <property type="entry name" value="Beta Polymerase, domain 2"/>
    <property type="match status" value="1"/>
</dbReference>
<accession>A0A3A9KCP4</accession>
<organism evidence="1 2">
    <name type="scientific">Salipaludibacillus neizhouensis</name>
    <dbReference type="NCBI Taxonomy" id="885475"/>
    <lineage>
        <taxon>Bacteria</taxon>
        <taxon>Bacillati</taxon>
        <taxon>Bacillota</taxon>
        <taxon>Bacilli</taxon>
        <taxon>Bacillales</taxon>
        <taxon>Bacillaceae</taxon>
    </lineage>
</organism>
<dbReference type="SUPFAM" id="SSF81301">
    <property type="entry name" value="Nucleotidyltransferase"/>
    <property type="match status" value="1"/>
</dbReference>
<dbReference type="EMBL" id="PDOE01000021">
    <property type="protein sequence ID" value="RKL65165.1"/>
    <property type="molecule type" value="Genomic_DNA"/>
</dbReference>
<dbReference type="AlphaFoldDB" id="A0A3A9KCP4"/>
<dbReference type="PANTHER" id="PTHR34822">
    <property type="entry name" value="GRPB DOMAIN PROTEIN (AFU_ORTHOLOGUE AFUA_1G01530)"/>
    <property type="match status" value="1"/>
</dbReference>
<dbReference type="Proteomes" id="UP000281498">
    <property type="component" value="Unassembled WGS sequence"/>
</dbReference>
<dbReference type="Pfam" id="PF04229">
    <property type="entry name" value="GrpB"/>
    <property type="match status" value="1"/>
</dbReference>
<dbReference type="InterPro" id="IPR043519">
    <property type="entry name" value="NT_sf"/>
</dbReference>
<comment type="caution">
    <text evidence="1">The sequence shown here is derived from an EMBL/GenBank/DDBJ whole genome shotgun (WGS) entry which is preliminary data.</text>
</comment>
<evidence type="ECO:0000313" key="1">
    <source>
        <dbReference type="EMBL" id="RKL65165.1"/>
    </source>
</evidence>
<gene>
    <name evidence="1" type="ORF">CR203_22145</name>
</gene>